<keyword evidence="2" id="KW-1185">Reference proteome</keyword>
<accession>A0A1G4KI51</accession>
<dbReference type="Proteomes" id="UP000189911">
    <property type="component" value="Chromosome G"/>
</dbReference>
<gene>
    <name evidence="1" type="ORF">LANO_0G08614G</name>
</gene>
<sequence>MATSIEAVTDALSRPKSRRTPLYYDISSLYKPLTCPPNHSLLFLPLHVIAPSTDFRFHPGAITAQNPVAVVRGDTSQNSLVFHFPTPPATWQSRSHTHTLSLPLPARAGLVHLRRTSAAAAPPPYLAVQRARAAKQAPSPSTAKSHIRSPNFERSAINQMMIMTRHLGRKTENCSDGVRLRRAWQLQDSPAALCEMCY</sequence>
<evidence type="ECO:0000313" key="2">
    <source>
        <dbReference type="Proteomes" id="UP000189911"/>
    </source>
</evidence>
<dbReference type="EMBL" id="LT598453">
    <property type="protein sequence ID" value="SCV04174.1"/>
    <property type="molecule type" value="Genomic_DNA"/>
</dbReference>
<evidence type="ECO:0000313" key="1">
    <source>
        <dbReference type="EMBL" id="SCV04174.1"/>
    </source>
</evidence>
<organism evidence="1 2">
    <name type="scientific">Lachancea nothofagi CBS 11611</name>
    <dbReference type="NCBI Taxonomy" id="1266666"/>
    <lineage>
        <taxon>Eukaryota</taxon>
        <taxon>Fungi</taxon>
        <taxon>Dikarya</taxon>
        <taxon>Ascomycota</taxon>
        <taxon>Saccharomycotina</taxon>
        <taxon>Saccharomycetes</taxon>
        <taxon>Saccharomycetales</taxon>
        <taxon>Saccharomycetaceae</taxon>
        <taxon>Lachancea</taxon>
    </lineage>
</organism>
<proteinExistence type="predicted"/>
<name>A0A1G4KI51_9SACH</name>
<reference evidence="2" key="1">
    <citation type="submission" date="2016-03" db="EMBL/GenBank/DDBJ databases">
        <authorList>
            <person name="Devillers Hugo."/>
        </authorList>
    </citation>
    <scope>NUCLEOTIDE SEQUENCE [LARGE SCALE GENOMIC DNA]</scope>
</reference>
<dbReference type="AlphaFoldDB" id="A0A1G4KI51"/>
<protein>
    <submittedName>
        <fullName evidence="1">LANO_0G08614g1_1</fullName>
    </submittedName>
</protein>